<dbReference type="RefSeq" id="WP_176787391.1">
    <property type="nucleotide sequence ID" value="NZ_JABXWR010000001.1"/>
</dbReference>
<gene>
    <name evidence="1" type="ORF">HWN36_00540</name>
</gene>
<dbReference type="OrthoDB" id="109566at2157"/>
<protein>
    <recommendedName>
        <fullName evidence="3">Type II toxin-antitoxin system VapB family antitoxin</fullName>
    </recommendedName>
</protein>
<sequence length="66" mass="7503">MPSKVVRIDEEACALALEYGPNLSQGIRAMHTALEAAKKKEKRHDLEETLRRVIREELEALAGPRY</sequence>
<evidence type="ECO:0000313" key="2">
    <source>
        <dbReference type="Proteomes" id="UP000570823"/>
    </source>
</evidence>
<proteinExistence type="predicted"/>
<organism evidence="1 2">
    <name type="scientific">Methanofollis tationis</name>
    <dbReference type="NCBI Taxonomy" id="81417"/>
    <lineage>
        <taxon>Archaea</taxon>
        <taxon>Methanobacteriati</taxon>
        <taxon>Methanobacteriota</taxon>
        <taxon>Stenosarchaea group</taxon>
        <taxon>Methanomicrobia</taxon>
        <taxon>Methanomicrobiales</taxon>
        <taxon>Methanomicrobiaceae</taxon>
        <taxon>Methanofollis</taxon>
    </lineage>
</organism>
<dbReference type="Proteomes" id="UP000570823">
    <property type="component" value="Unassembled WGS sequence"/>
</dbReference>
<dbReference type="AlphaFoldDB" id="A0A7K4HLN3"/>
<dbReference type="EMBL" id="JABXWR010000001">
    <property type="protein sequence ID" value="NVO65840.1"/>
    <property type="molecule type" value="Genomic_DNA"/>
</dbReference>
<accession>A0A7K4HLN3</accession>
<keyword evidence="2" id="KW-1185">Reference proteome</keyword>
<reference evidence="1 2" key="1">
    <citation type="submission" date="2020-06" db="EMBL/GenBank/DDBJ databases">
        <title>Methanofollis fontis sp. nov., a methanogen isolated from marine sediments near a cold seep at Four-Way Closure Ridge offshore southwestern Taiwan.</title>
        <authorList>
            <person name="Chen S.-C."/>
            <person name="Teng N.-H."/>
            <person name="Lin Y.-S."/>
            <person name="Lai M.-C."/>
            <person name="Chen H.-H."/>
            <person name="Wang C.-C."/>
        </authorList>
    </citation>
    <scope>NUCLEOTIDE SEQUENCE [LARGE SCALE GENOMIC DNA]</scope>
    <source>
        <strain evidence="1 2">DSM 2702</strain>
    </source>
</reference>
<evidence type="ECO:0008006" key="3">
    <source>
        <dbReference type="Google" id="ProtNLM"/>
    </source>
</evidence>
<evidence type="ECO:0000313" key="1">
    <source>
        <dbReference type="EMBL" id="NVO65840.1"/>
    </source>
</evidence>
<comment type="caution">
    <text evidence="1">The sequence shown here is derived from an EMBL/GenBank/DDBJ whole genome shotgun (WGS) entry which is preliminary data.</text>
</comment>
<name>A0A7K4HLN3_9EURY</name>